<organism evidence="1">
    <name type="scientific">Puccinia triticina (isolate 1-1 / race 1 (BBBD))</name>
    <name type="common">Brown leaf rust fungus</name>
    <dbReference type="NCBI Taxonomy" id="630390"/>
    <lineage>
        <taxon>Eukaryota</taxon>
        <taxon>Fungi</taxon>
        <taxon>Dikarya</taxon>
        <taxon>Basidiomycota</taxon>
        <taxon>Pucciniomycotina</taxon>
        <taxon>Pucciniomycetes</taxon>
        <taxon>Pucciniales</taxon>
        <taxon>Pucciniaceae</taxon>
        <taxon>Puccinia</taxon>
    </lineage>
</organism>
<proteinExistence type="predicted"/>
<dbReference type="Proteomes" id="UP000005240">
    <property type="component" value="Unassembled WGS sequence"/>
</dbReference>
<evidence type="ECO:0000313" key="3">
    <source>
        <dbReference type="Proteomes" id="UP000005240"/>
    </source>
</evidence>
<reference evidence="2 3" key="3">
    <citation type="journal article" date="2017" name="G3 (Bethesda)">
        <title>Comparative analysis highlights variable genome content of wheat rusts and divergence of the mating loci.</title>
        <authorList>
            <person name="Cuomo C.A."/>
            <person name="Bakkeren G."/>
            <person name="Khalil H.B."/>
            <person name="Panwar V."/>
            <person name="Joly D."/>
            <person name="Linning R."/>
            <person name="Sakthikumar S."/>
            <person name="Song X."/>
            <person name="Adiconis X."/>
            <person name="Fan L."/>
            <person name="Goldberg J.M."/>
            <person name="Levin J.Z."/>
            <person name="Young S."/>
            <person name="Zeng Q."/>
            <person name="Anikster Y."/>
            <person name="Bruce M."/>
            <person name="Wang M."/>
            <person name="Yin C."/>
            <person name="McCallum B."/>
            <person name="Szabo L.J."/>
            <person name="Hulbert S."/>
            <person name="Chen X."/>
            <person name="Fellers J.P."/>
        </authorList>
    </citation>
    <scope>NUCLEOTIDE SEQUENCE</scope>
    <source>
        <strain evidence="2">isolate 1-1 / race 1 (BBBD)</strain>
        <strain evidence="3">Isolate 1-1 / race 1 (BBBD)</strain>
    </source>
</reference>
<protein>
    <recommendedName>
        <fullName evidence="4">DDE Tnp4 domain-containing protein</fullName>
    </recommendedName>
</protein>
<dbReference type="EMBL" id="ADAS02000042">
    <property type="protein sequence ID" value="OAV94231.1"/>
    <property type="molecule type" value="Genomic_DNA"/>
</dbReference>
<keyword evidence="3" id="KW-1185">Reference proteome</keyword>
<evidence type="ECO:0000313" key="2">
    <source>
        <dbReference type="EnsemblFungi" id="PTTG_00610-t43_1-p1"/>
    </source>
</evidence>
<reference evidence="1" key="2">
    <citation type="submission" date="2016-05" db="EMBL/GenBank/DDBJ databases">
        <title>Comparative analysis highlights variable genome content of wheat rusts and divergence of the mating loci.</title>
        <authorList>
            <person name="Cuomo C.A."/>
            <person name="Bakkeren G."/>
            <person name="Szabo L."/>
            <person name="Khalil H."/>
            <person name="Joly D."/>
            <person name="Goldberg J."/>
            <person name="Young S."/>
            <person name="Zeng Q."/>
            <person name="Fellers J."/>
        </authorList>
    </citation>
    <scope>NUCLEOTIDE SEQUENCE [LARGE SCALE GENOMIC DNA]</scope>
    <source>
        <strain evidence="1">1-1 BBBD Race 1</strain>
    </source>
</reference>
<name>A0A180GNU1_PUCT1</name>
<dbReference type="OrthoDB" id="78198at2759"/>
<dbReference type="EnsemblFungi" id="PTTG_00610-t43_1">
    <property type="protein sequence ID" value="PTTG_00610-t43_1-p1"/>
    <property type="gene ID" value="PTTG_00610"/>
</dbReference>
<sequence length="271" mass="30471">MEFQFEHARRRQQDDDNAALAIILSLGLSGKRFSIRTLRTYLTRADLAGHPQFNSVWAHMRAVGNDRAYMTTMGVDLQTFESLLVPFSEAWSFSTITRSDVNANGFPRPDRRSLDAAGGLGLLLHWITSTMPCYNLQQIFSITPAVCTRDLQHARHCLLSVLRGLRIARITWPSKNAYYNGWTCSHYCSNIITFAPDGTIIHAILNAPGLWHDSNIAQRLYKKLMDDTPAHYQRYRCGTPTGAGPLAVTGKDVALLRCLRGDPEKSRGFEL</sequence>
<dbReference type="PANTHER" id="PTHR48471:SF1">
    <property type="entry name" value="DDE TNP4 DOMAIN-CONTAINING PROTEIN"/>
    <property type="match status" value="1"/>
</dbReference>
<reference evidence="1" key="1">
    <citation type="submission" date="2009-11" db="EMBL/GenBank/DDBJ databases">
        <authorList>
            <consortium name="The Broad Institute Genome Sequencing Platform"/>
            <person name="Ward D."/>
            <person name="Feldgarden M."/>
            <person name="Earl A."/>
            <person name="Young S.K."/>
            <person name="Zeng Q."/>
            <person name="Koehrsen M."/>
            <person name="Alvarado L."/>
            <person name="Berlin A."/>
            <person name="Bochicchio J."/>
            <person name="Borenstein D."/>
            <person name="Chapman S.B."/>
            <person name="Chen Z."/>
            <person name="Engels R."/>
            <person name="Freedman E."/>
            <person name="Gellesch M."/>
            <person name="Goldberg J."/>
            <person name="Griggs A."/>
            <person name="Gujja S."/>
            <person name="Heilman E."/>
            <person name="Heiman D."/>
            <person name="Hepburn T."/>
            <person name="Howarth C."/>
            <person name="Jen D."/>
            <person name="Larson L."/>
            <person name="Lewis B."/>
            <person name="Mehta T."/>
            <person name="Park D."/>
            <person name="Pearson M."/>
            <person name="Roberts A."/>
            <person name="Saif S."/>
            <person name="Shea T."/>
            <person name="Shenoy N."/>
            <person name="Sisk P."/>
            <person name="Stolte C."/>
            <person name="Sykes S."/>
            <person name="Thomson T."/>
            <person name="Walk T."/>
            <person name="White J."/>
            <person name="Yandava C."/>
            <person name="Izard J."/>
            <person name="Baranova O.V."/>
            <person name="Blanton J.M."/>
            <person name="Tanner A.C."/>
            <person name="Dewhirst F.E."/>
            <person name="Haas B."/>
            <person name="Nusbaum C."/>
            <person name="Birren B."/>
        </authorList>
    </citation>
    <scope>NUCLEOTIDE SEQUENCE [LARGE SCALE GENOMIC DNA]</scope>
    <source>
        <strain evidence="1">1-1 BBBD Race 1</strain>
    </source>
</reference>
<dbReference type="AlphaFoldDB" id="A0A180GNU1"/>
<accession>A0A180GNU1</accession>
<gene>
    <name evidence="1" type="ORF">PTTG_00610</name>
</gene>
<evidence type="ECO:0008006" key="4">
    <source>
        <dbReference type="Google" id="ProtNLM"/>
    </source>
</evidence>
<reference evidence="2" key="4">
    <citation type="submission" date="2025-05" db="UniProtKB">
        <authorList>
            <consortium name="EnsemblFungi"/>
        </authorList>
    </citation>
    <scope>IDENTIFICATION</scope>
    <source>
        <strain evidence="2">isolate 1-1 / race 1 (BBBD)</strain>
    </source>
</reference>
<dbReference type="PANTHER" id="PTHR48471">
    <property type="entry name" value="DDE TNP4 DOMAIN-CONTAINING PROTEIN"/>
    <property type="match status" value="1"/>
</dbReference>
<evidence type="ECO:0000313" key="1">
    <source>
        <dbReference type="EMBL" id="OAV94231.1"/>
    </source>
</evidence>